<protein>
    <recommendedName>
        <fullName evidence="5">DNA 3'-5' helicase</fullName>
        <ecNumber evidence="5">5.6.2.4</ecNumber>
    </recommendedName>
</protein>
<dbReference type="GO" id="GO:0009378">
    <property type="term" value="F:four-way junction helicase activity"/>
    <property type="evidence" value="ECO:0007669"/>
    <property type="project" value="TreeGrafter"/>
</dbReference>
<dbReference type="EMBL" id="UOER01000478">
    <property type="protein sequence ID" value="VAW25662.1"/>
    <property type="molecule type" value="Genomic_DNA"/>
</dbReference>
<dbReference type="GO" id="GO:0005737">
    <property type="term" value="C:cytoplasm"/>
    <property type="evidence" value="ECO:0007669"/>
    <property type="project" value="TreeGrafter"/>
</dbReference>
<keyword evidence="3" id="KW-0413">Isomerase</keyword>
<keyword evidence="7" id="KW-0347">Helicase</keyword>
<dbReference type="Pfam" id="PF00270">
    <property type="entry name" value="DEAD"/>
    <property type="match status" value="1"/>
</dbReference>
<comment type="similarity">
    <text evidence="1">Belongs to the helicase family. RecQ subfamily.</text>
</comment>
<dbReference type="InterPro" id="IPR011545">
    <property type="entry name" value="DEAD/DEAH_box_helicase_dom"/>
</dbReference>
<dbReference type="PANTHER" id="PTHR13710">
    <property type="entry name" value="DNA HELICASE RECQ FAMILY MEMBER"/>
    <property type="match status" value="1"/>
</dbReference>
<evidence type="ECO:0000256" key="4">
    <source>
        <dbReference type="ARBA" id="ARBA00034617"/>
    </source>
</evidence>
<feature type="non-terminal residue" evidence="7">
    <location>
        <position position="62"/>
    </location>
</feature>
<proteinExistence type="inferred from homology"/>
<accession>A0A3B0UGH2</accession>
<dbReference type="InterPro" id="IPR027417">
    <property type="entry name" value="P-loop_NTPase"/>
</dbReference>
<keyword evidence="7" id="KW-0378">Hydrolase</keyword>
<evidence type="ECO:0000256" key="5">
    <source>
        <dbReference type="ARBA" id="ARBA00034808"/>
    </source>
</evidence>
<dbReference type="SUPFAM" id="SSF52540">
    <property type="entry name" value="P-loop containing nucleoside triphosphate hydrolases"/>
    <property type="match status" value="1"/>
</dbReference>
<evidence type="ECO:0000256" key="2">
    <source>
        <dbReference type="ARBA" id="ARBA00023125"/>
    </source>
</evidence>
<dbReference type="GO" id="GO:0030894">
    <property type="term" value="C:replisome"/>
    <property type="evidence" value="ECO:0007669"/>
    <property type="project" value="TreeGrafter"/>
</dbReference>
<comment type="catalytic activity">
    <reaction evidence="4">
        <text>Couples ATP hydrolysis with the unwinding of duplex DNA by translocating in the 3'-5' direction.</text>
        <dbReference type="EC" id="5.6.2.4"/>
    </reaction>
</comment>
<evidence type="ECO:0000256" key="3">
    <source>
        <dbReference type="ARBA" id="ARBA00023235"/>
    </source>
</evidence>
<dbReference type="GO" id="GO:0043138">
    <property type="term" value="F:3'-5' DNA helicase activity"/>
    <property type="evidence" value="ECO:0007669"/>
    <property type="project" value="UniProtKB-EC"/>
</dbReference>
<dbReference type="GO" id="GO:0006310">
    <property type="term" value="P:DNA recombination"/>
    <property type="evidence" value="ECO:0007669"/>
    <property type="project" value="TreeGrafter"/>
</dbReference>
<dbReference type="Gene3D" id="3.40.50.300">
    <property type="entry name" value="P-loop containing nucleotide triphosphate hydrolases"/>
    <property type="match status" value="1"/>
</dbReference>
<feature type="domain" description="DEAD/DEAH-box helicase" evidence="6">
    <location>
        <begin position="25"/>
        <end position="59"/>
    </location>
</feature>
<sequence>MLLKETEEKLLPTLKKYFGYDNFREQQQEIIESVLSKNDNLVIMPTGGGKSICFQLPALLFD</sequence>
<dbReference type="GO" id="GO:0043590">
    <property type="term" value="C:bacterial nucleoid"/>
    <property type="evidence" value="ECO:0007669"/>
    <property type="project" value="TreeGrafter"/>
</dbReference>
<dbReference type="AlphaFoldDB" id="A0A3B0UGH2"/>
<reference evidence="7" key="1">
    <citation type="submission" date="2018-06" db="EMBL/GenBank/DDBJ databases">
        <authorList>
            <person name="Zhirakovskaya E."/>
        </authorList>
    </citation>
    <scope>NUCLEOTIDE SEQUENCE</scope>
</reference>
<organism evidence="7">
    <name type="scientific">hydrothermal vent metagenome</name>
    <dbReference type="NCBI Taxonomy" id="652676"/>
    <lineage>
        <taxon>unclassified sequences</taxon>
        <taxon>metagenomes</taxon>
        <taxon>ecological metagenomes</taxon>
    </lineage>
</organism>
<dbReference type="GO" id="GO:0006281">
    <property type="term" value="P:DNA repair"/>
    <property type="evidence" value="ECO:0007669"/>
    <property type="project" value="TreeGrafter"/>
</dbReference>
<evidence type="ECO:0000256" key="1">
    <source>
        <dbReference type="ARBA" id="ARBA00005446"/>
    </source>
</evidence>
<evidence type="ECO:0000313" key="7">
    <source>
        <dbReference type="EMBL" id="VAW25662.1"/>
    </source>
</evidence>
<dbReference type="GO" id="GO:0003677">
    <property type="term" value="F:DNA binding"/>
    <property type="evidence" value="ECO:0007669"/>
    <property type="project" value="UniProtKB-KW"/>
</dbReference>
<gene>
    <name evidence="7" type="ORF">MNBD_BACTEROID04-1612</name>
</gene>
<dbReference type="PANTHER" id="PTHR13710:SF105">
    <property type="entry name" value="ATP-DEPENDENT DNA HELICASE Q1"/>
    <property type="match status" value="1"/>
</dbReference>
<keyword evidence="2" id="KW-0238">DNA-binding</keyword>
<keyword evidence="7" id="KW-0547">Nucleotide-binding</keyword>
<dbReference type="EC" id="5.6.2.4" evidence="5"/>
<evidence type="ECO:0000259" key="6">
    <source>
        <dbReference type="Pfam" id="PF00270"/>
    </source>
</evidence>
<dbReference type="GO" id="GO:0005524">
    <property type="term" value="F:ATP binding"/>
    <property type="evidence" value="ECO:0007669"/>
    <property type="project" value="InterPro"/>
</dbReference>
<name>A0A3B0UGH2_9ZZZZ</name>
<keyword evidence="7" id="KW-0067">ATP-binding</keyword>